<dbReference type="Pfam" id="PF25137">
    <property type="entry name" value="ADH_Fe_C"/>
    <property type="match status" value="1"/>
</dbReference>
<evidence type="ECO:0000256" key="1">
    <source>
        <dbReference type="ARBA" id="ARBA00007358"/>
    </source>
</evidence>
<evidence type="ECO:0000313" key="5">
    <source>
        <dbReference type="EMBL" id="SHF43364.1"/>
    </source>
</evidence>
<dbReference type="Gene3D" id="3.40.50.1970">
    <property type="match status" value="1"/>
</dbReference>
<dbReference type="PANTHER" id="PTHR43633:SF1">
    <property type="entry name" value="ALCOHOL DEHYDROGENASE YQHD"/>
    <property type="match status" value="1"/>
</dbReference>
<evidence type="ECO:0000313" key="6">
    <source>
        <dbReference type="Proteomes" id="UP000184509"/>
    </source>
</evidence>
<evidence type="ECO:0000256" key="2">
    <source>
        <dbReference type="ARBA" id="ARBA00023002"/>
    </source>
</evidence>
<dbReference type="RefSeq" id="WP_073401504.1">
    <property type="nucleotide sequence ID" value="NZ_FQTV01000008.1"/>
</dbReference>
<reference evidence="5 6" key="1">
    <citation type="submission" date="2016-11" db="EMBL/GenBank/DDBJ databases">
        <authorList>
            <person name="Jaros S."/>
            <person name="Januszkiewicz K."/>
            <person name="Wedrychowicz H."/>
        </authorList>
    </citation>
    <scope>NUCLEOTIDE SEQUENCE [LARGE SCALE GENOMIC DNA]</scope>
    <source>
        <strain evidence="5 6">DSM 26991</strain>
    </source>
</reference>
<dbReference type="InterPro" id="IPR056798">
    <property type="entry name" value="ADH_Fe_C"/>
</dbReference>
<protein>
    <submittedName>
        <fullName evidence="5">NADP-dependent alcohol dehydrogenase</fullName>
    </submittedName>
</protein>
<accession>A0A1M5BLD4</accession>
<dbReference type="GO" id="GO:1990002">
    <property type="term" value="F:methylglyoxal reductase (NADPH) (acetol producing) activity"/>
    <property type="evidence" value="ECO:0007669"/>
    <property type="project" value="TreeGrafter"/>
</dbReference>
<organism evidence="5 6">
    <name type="scientific">Bacteroides luti</name>
    <dbReference type="NCBI Taxonomy" id="1297750"/>
    <lineage>
        <taxon>Bacteria</taxon>
        <taxon>Pseudomonadati</taxon>
        <taxon>Bacteroidota</taxon>
        <taxon>Bacteroidia</taxon>
        <taxon>Bacteroidales</taxon>
        <taxon>Bacteroidaceae</taxon>
        <taxon>Bacteroides</taxon>
    </lineage>
</organism>
<dbReference type="InterPro" id="IPR044731">
    <property type="entry name" value="BDH-like"/>
</dbReference>
<dbReference type="GO" id="GO:0005829">
    <property type="term" value="C:cytosol"/>
    <property type="evidence" value="ECO:0007669"/>
    <property type="project" value="TreeGrafter"/>
</dbReference>
<dbReference type="Proteomes" id="UP000184509">
    <property type="component" value="Unassembled WGS sequence"/>
</dbReference>
<evidence type="ECO:0000259" key="3">
    <source>
        <dbReference type="Pfam" id="PF00465"/>
    </source>
</evidence>
<dbReference type="GO" id="GO:0008106">
    <property type="term" value="F:alcohol dehydrogenase (NADP+) activity"/>
    <property type="evidence" value="ECO:0007669"/>
    <property type="project" value="TreeGrafter"/>
</dbReference>
<dbReference type="Gene3D" id="1.20.1090.10">
    <property type="entry name" value="Dehydroquinate synthase-like - alpha domain"/>
    <property type="match status" value="1"/>
</dbReference>
<name>A0A1M5BLD4_9BACE</name>
<keyword evidence="6" id="KW-1185">Reference proteome</keyword>
<dbReference type="AlphaFoldDB" id="A0A1M5BLD4"/>
<dbReference type="InterPro" id="IPR018211">
    <property type="entry name" value="ADH_Fe_CS"/>
</dbReference>
<proteinExistence type="inferred from homology"/>
<dbReference type="SUPFAM" id="SSF56796">
    <property type="entry name" value="Dehydroquinate synthase-like"/>
    <property type="match status" value="1"/>
</dbReference>
<dbReference type="PROSITE" id="PS00913">
    <property type="entry name" value="ADH_IRON_1"/>
    <property type="match status" value="1"/>
</dbReference>
<dbReference type="FunFam" id="3.40.50.1970:FF:000003">
    <property type="entry name" value="Alcohol dehydrogenase, iron-containing"/>
    <property type="match status" value="1"/>
</dbReference>
<feature type="domain" description="Fe-containing alcohol dehydrogenase-like C-terminal" evidence="4">
    <location>
        <begin position="188"/>
        <end position="354"/>
    </location>
</feature>
<dbReference type="InterPro" id="IPR001670">
    <property type="entry name" value="ADH_Fe/GldA"/>
</dbReference>
<dbReference type="EMBL" id="FQTV01000008">
    <property type="protein sequence ID" value="SHF43364.1"/>
    <property type="molecule type" value="Genomic_DNA"/>
</dbReference>
<dbReference type="CDD" id="cd08187">
    <property type="entry name" value="BDH"/>
    <property type="match status" value="1"/>
</dbReference>
<comment type="similarity">
    <text evidence="1">Belongs to the iron-containing alcohol dehydrogenase family.</text>
</comment>
<gene>
    <name evidence="5" type="ORF">SAMN05444405_108155</name>
</gene>
<dbReference type="GO" id="GO:1990362">
    <property type="term" value="F:butanol dehydrogenase (NAD+) activity"/>
    <property type="evidence" value="ECO:0007669"/>
    <property type="project" value="InterPro"/>
</dbReference>
<sequence length="381" mass="41652">MYNFTFQNPTKLVFGKGEIAQLSTLIPTEKKVMITFGGGSVKHNGVYEQVIAALKNHNYIEFWGIEPNPEVETVRKAVALGKENEIDFLLAVGGGSVLDGTKLIASALANPGIDPWDIVLQRRIETAISYASVMTLPATGSEMNCGSVISCREKKEKYAFSTTFPEFSILDPEVTYSLPANQIACGLADIFVHVAEQYMTTAGQSRIMDRWAEGVLQTVIEIAPKIKENQNDYDVMADYMLSATLALNSMISMGVTQDWATHMIGHELTALHGLTHGASLAIVYPGTLITLKEQKQSKILQYGERVLGITSGTESERINETISKTEAFFRSLGLATRLTEVGIGDETINLIAERFNKIGVAYGEGRNVTGDVAKQILLNCK</sequence>
<dbReference type="STRING" id="1297750.SAMN05444405_108155"/>
<evidence type="ECO:0000259" key="4">
    <source>
        <dbReference type="Pfam" id="PF25137"/>
    </source>
</evidence>
<feature type="domain" description="Alcohol dehydrogenase iron-type/glycerol dehydrogenase GldA" evidence="3">
    <location>
        <begin position="9"/>
        <end position="172"/>
    </location>
</feature>
<dbReference type="GO" id="GO:0046872">
    <property type="term" value="F:metal ion binding"/>
    <property type="evidence" value="ECO:0007669"/>
    <property type="project" value="InterPro"/>
</dbReference>
<dbReference type="Pfam" id="PF00465">
    <property type="entry name" value="Fe-ADH"/>
    <property type="match status" value="1"/>
</dbReference>
<keyword evidence="2" id="KW-0560">Oxidoreductase</keyword>
<dbReference type="OrthoDB" id="9801156at2"/>
<dbReference type="PANTHER" id="PTHR43633">
    <property type="entry name" value="ALCOHOL DEHYDROGENASE YQHD"/>
    <property type="match status" value="1"/>
</dbReference>